<keyword evidence="2" id="KW-1003">Cell membrane</keyword>
<feature type="transmembrane region" description="Helical" evidence="6">
    <location>
        <begin position="53"/>
        <end position="75"/>
    </location>
</feature>
<evidence type="ECO:0000256" key="1">
    <source>
        <dbReference type="ARBA" id="ARBA00004651"/>
    </source>
</evidence>
<organism evidence="8 9">
    <name type="scientific">Subtercola boreus</name>
    <dbReference type="NCBI Taxonomy" id="120213"/>
    <lineage>
        <taxon>Bacteria</taxon>
        <taxon>Bacillati</taxon>
        <taxon>Actinomycetota</taxon>
        <taxon>Actinomycetes</taxon>
        <taxon>Micrococcales</taxon>
        <taxon>Microbacteriaceae</taxon>
        <taxon>Subtercola</taxon>
    </lineage>
</organism>
<evidence type="ECO:0000313" key="8">
    <source>
        <dbReference type="EMBL" id="RFA10139.1"/>
    </source>
</evidence>
<evidence type="ECO:0000259" key="7">
    <source>
        <dbReference type="PROSITE" id="PS50850"/>
    </source>
</evidence>
<keyword evidence="3 6" id="KW-0812">Transmembrane</keyword>
<feature type="transmembrane region" description="Helical" evidence="6">
    <location>
        <begin position="379"/>
        <end position="398"/>
    </location>
</feature>
<feature type="transmembrane region" description="Helical" evidence="6">
    <location>
        <begin position="246"/>
        <end position="269"/>
    </location>
</feature>
<protein>
    <recommendedName>
        <fullName evidence="7">Major facilitator superfamily (MFS) profile domain-containing protein</fullName>
    </recommendedName>
</protein>
<feature type="transmembrane region" description="Helical" evidence="6">
    <location>
        <begin position="276"/>
        <end position="299"/>
    </location>
</feature>
<sequence>MSVTSRPRIPRHAWPGLILLTLATFAAITTELLPIGLLTPMSSSFGVDESTLGLMVSVYALAVTVLALPVTFATTRMPRKRLLVGTLLAYAVSNLVIAVAPSFALAVVGRGVGGLAHALFFSVVTAYASHLVPPHLVGRALATVYAGSSLGSILGLPLATSVGTTFGWPTAFVAVGTMTLLLGGLAVVLLPSAPGNPLHARSSLRTWWRRGLVTVAGANSAVYLGHFTLYTFVTPLVLAVGVQLDLLGPTLLLFGAAGILGLWTAGLFVDRYPRRIVLTLTVVLMASLAALAVMVPVILGAGGAGVSAGGAGLVAVLVIASFWVLTLGALPSLFMTSAIRTHGAPPDIVGAVINMASNIGITLGAALGGVVFASAGIGALPAVALVFVAIGFALMVLGRRGFPRGAPRLSPAE</sequence>
<accession>A0A3E0VKG3</accession>
<dbReference type="OrthoDB" id="2810795at2"/>
<dbReference type="EMBL" id="NBWZ01000001">
    <property type="protein sequence ID" value="RFA10139.1"/>
    <property type="molecule type" value="Genomic_DNA"/>
</dbReference>
<keyword evidence="4 6" id="KW-1133">Transmembrane helix</keyword>
<dbReference type="Gene3D" id="1.20.1250.20">
    <property type="entry name" value="MFS general substrate transporter like domains"/>
    <property type="match status" value="1"/>
</dbReference>
<dbReference type="PROSITE" id="PS50850">
    <property type="entry name" value="MFS"/>
    <property type="match status" value="1"/>
</dbReference>
<comment type="subcellular location">
    <subcellularLocation>
        <location evidence="1">Cell membrane</location>
        <topology evidence="1">Multi-pass membrane protein</topology>
    </subcellularLocation>
</comment>
<dbReference type="RefSeq" id="WP_116415522.1">
    <property type="nucleotide sequence ID" value="NZ_NBWZ01000001.1"/>
</dbReference>
<evidence type="ECO:0000256" key="3">
    <source>
        <dbReference type="ARBA" id="ARBA00022692"/>
    </source>
</evidence>
<dbReference type="GO" id="GO:0005886">
    <property type="term" value="C:plasma membrane"/>
    <property type="evidence" value="ECO:0007669"/>
    <property type="project" value="UniProtKB-SubCell"/>
</dbReference>
<dbReference type="InterPro" id="IPR050189">
    <property type="entry name" value="MFS_Efflux_Transporters"/>
</dbReference>
<feature type="domain" description="Major facilitator superfamily (MFS) profile" evidence="7">
    <location>
        <begin position="16"/>
        <end position="401"/>
    </location>
</feature>
<feature type="transmembrane region" description="Helical" evidence="6">
    <location>
        <begin position="311"/>
        <end position="336"/>
    </location>
</feature>
<dbReference type="Pfam" id="PF07690">
    <property type="entry name" value="MFS_1"/>
    <property type="match status" value="1"/>
</dbReference>
<dbReference type="CDD" id="cd17324">
    <property type="entry name" value="MFS_NepI_like"/>
    <property type="match status" value="1"/>
</dbReference>
<dbReference type="PANTHER" id="PTHR43124">
    <property type="entry name" value="PURINE EFFLUX PUMP PBUE"/>
    <property type="match status" value="1"/>
</dbReference>
<feature type="transmembrane region" description="Helical" evidence="6">
    <location>
        <begin position="166"/>
        <end position="190"/>
    </location>
</feature>
<dbReference type="AlphaFoldDB" id="A0A3E0VKG3"/>
<dbReference type="GO" id="GO:0022857">
    <property type="term" value="F:transmembrane transporter activity"/>
    <property type="evidence" value="ECO:0007669"/>
    <property type="project" value="InterPro"/>
</dbReference>
<evidence type="ECO:0000256" key="4">
    <source>
        <dbReference type="ARBA" id="ARBA00022989"/>
    </source>
</evidence>
<dbReference type="InterPro" id="IPR011701">
    <property type="entry name" value="MFS"/>
</dbReference>
<feature type="transmembrane region" description="Helical" evidence="6">
    <location>
        <begin position="211"/>
        <end position="240"/>
    </location>
</feature>
<dbReference type="InterPro" id="IPR036259">
    <property type="entry name" value="MFS_trans_sf"/>
</dbReference>
<name>A0A3E0VKG3_9MICO</name>
<feature type="transmembrane region" description="Helical" evidence="6">
    <location>
        <begin position="114"/>
        <end position="133"/>
    </location>
</feature>
<comment type="caution">
    <text evidence="8">The sequence shown here is derived from an EMBL/GenBank/DDBJ whole genome shotgun (WGS) entry which is preliminary data.</text>
</comment>
<evidence type="ECO:0000256" key="6">
    <source>
        <dbReference type="SAM" id="Phobius"/>
    </source>
</evidence>
<dbReference type="PANTHER" id="PTHR43124:SF3">
    <property type="entry name" value="CHLORAMPHENICOL EFFLUX PUMP RV0191"/>
    <property type="match status" value="1"/>
</dbReference>
<evidence type="ECO:0000256" key="5">
    <source>
        <dbReference type="ARBA" id="ARBA00023136"/>
    </source>
</evidence>
<gene>
    <name evidence="8" type="ORF">B7R54_13655</name>
</gene>
<proteinExistence type="predicted"/>
<keyword evidence="9" id="KW-1185">Reference proteome</keyword>
<feature type="transmembrane region" description="Helical" evidence="6">
    <location>
        <begin position="12"/>
        <end position="33"/>
    </location>
</feature>
<dbReference type="Proteomes" id="UP000256486">
    <property type="component" value="Unassembled WGS sequence"/>
</dbReference>
<keyword evidence="5 6" id="KW-0472">Membrane</keyword>
<feature type="transmembrane region" description="Helical" evidence="6">
    <location>
        <begin position="87"/>
        <end position="108"/>
    </location>
</feature>
<reference evidence="8 9" key="1">
    <citation type="submission" date="2017-04" db="EMBL/GenBank/DDBJ databases">
        <title>Comparative genome analysis of Subtercola boreus.</title>
        <authorList>
            <person name="Cho Y.-J."/>
            <person name="Cho A."/>
            <person name="Kim O.-S."/>
            <person name="Lee J.-I."/>
        </authorList>
    </citation>
    <scope>NUCLEOTIDE SEQUENCE [LARGE SCALE GENOMIC DNA]</scope>
    <source>
        <strain evidence="8 9">K300</strain>
    </source>
</reference>
<feature type="transmembrane region" description="Helical" evidence="6">
    <location>
        <begin position="140"/>
        <end position="160"/>
    </location>
</feature>
<dbReference type="InterPro" id="IPR020846">
    <property type="entry name" value="MFS_dom"/>
</dbReference>
<dbReference type="SUPFAM" id="SSF103473">
    <property type="entry name" value="MFS general substrate transporter"/>
    <property type="match status" value="1"/>
</dbReference>
<evidence type="ECO:0000256" key="2">
    <source>
        <dbReference type="ARBA" id="ARBA00022475"/>
    </source>
</evidence>
<evidence type="ECO:0000313" key="9">
    <source>
        <dbReference type="Proteomes" id="UP000256486"/>
    </source>
</evidence>
<feature type="transmembrane region" description="Helical" evidence="6">
    <location>
        <begin position="348"/>
        <end position="373"/>
    </location>
</feature>